<name>A0A0P8Y3H4_DROAN</name>
<keyword evidence="5" id="KW-0804">Transcription</keyword>
<dbReference type="EMBL" id="CH902620">
    <property type="protein sequence ID" value="KPU73304.1"/>
    <property type="molecule type" value="Genomic_DNA"/>
</dbReference>
<evidence type="ECO:0000313" key="9">
    <source>
        <dbReference type="EMBL" id="KPU73304.1"/>
    </source>
</evidence>
<gene>
    <name evidence="9" type="primary">Dana\GF28023</name>
    <name evidence="9" type="ORF">GF28023</name>
</gene>
<dbReference type="Proteomes" id="UP000007801">
    <property type="component" value="Unassembled WGS sequence"/>
</dbReference>
<keyword evidence="10" id="KW-1185">Reference proteome</keyword>
<sequence>MLNMSQMQKRTRQRGRNFSPSEEIMLLELLQPFKEVIDNKKSDAATCQLKKEAWEQLANQFSLQTGMPRSWRTLKDKYKNMNTKLKMEGKMFPNSMNSLEPPSSCVSVVYENTMDQAKSSENQGEYLEGKTIKTEFIQPEKIPVDLETSTKSTPSPIQMIKTKRFVFKRKCPLEDMRIKLIKNQIKFYYDENIRASNKNAHELKLIYDENIRAAEKHRLELKSISLKNELLQLELEEKRLRIAKLHCKFCA</sequence>
<dbReference type="GeneID" id="26515432"/>
<evidence type="ECO:0000256" key="6">
    <source>
        <dbReference type="ARBA" id="ARBA00025466"/>
    </source>
</evidence>
<feature type="domain" description="Myb/SANT-like DNA-binding" evidence="8">
    <location>
        <begin position="14"/>
        <end position="88"/>
    </location>
</feature>
<dbReference type="KEGG" id="dan:26515432"/>
<keyword evidence="3" id="KW-0805">Transcription regulation</keyword>
<evidence type="ECO:0000313" key="10">
    <source>
        <dbReference type="Proteomes" id="UP000007801"/>
    </source>
</evidence>
<dbReference type="OrthoDB" id="3066195at2759"/>
<evidence type="ECO:0000256" key="4">
    <source>
        <dbReference type="ARBA" id="ARBA00023125"/>
    </source>
</evidence>
<evidence type="ECO:0000256" key="7">
    <source>
        <dbReference type="SAM" id="Coils"/>
    </source>
</evidence>
<dbReference type="AlphaFoldDB" id="A0A0P8Y3H4"/>
<reference evidence="9 10" key="1">
    <citation type="journal article" date="2007" name="Nature">
        <title>Evolution of genes and genomes on the Drosophila phylogeny.</title>
        <authorList>
            <consortium name="Drosophila 12 Genomes Consortium"/>
            <person name="Clark A.G."/>
            <person name="Eisen M.B."/>
            <person name="Smith D.R."/>
            <person name="Bergman C.M."/>
            <person name="Oliver B."/>
            <person name="Markow T.A."/>
            <person name="Kaufman T.C."/>
            <person name="Kellis M."/>
            <person name="Gelbart W."/>
            <person name="Iyer V.N."/>
            <person name="Pollard D.A."/>
            <person name="Sackton T.B."/>
            <person name="Larracuente A.M."/>
            <person name="Singh N.D."/>
            <person name="Abad J.P."/>
            <person name="Abt D.N."/>
            <person name="Adryan B."/>
            <person name="Aguade M."/>
            <person name="Akashi H."/>
            <person name="Anderson W.W."/>
            <person name="Aquadro C.F."/>
            <person name="Ardell D.H."/>
            <person name="Arguello R."/>
            <person name="Artieri C.G."/>
            <person name="Barbash D.A."/>
            <person name="Barker D."/>
            <person name="Barsanti P."/>
            <person name="Batterham P."/>
            <person name="Batzoglou S."/>
            <person name="Begun D."/>
            <person name="Bhutkar A."/>
            <person name="Blanco E."/>
            <person name="Bosak S.A."/>
            <person name="Bradley R.K."/>
            <person name="Brand A.D."/>
            <person name="Brent M.R."/>
            <person name="Brooks A.N."/>
            <person name="Brown R.H."/>
            <person name="Butlin R.K."/>
            <person name="Caggese C."/>
            <person name="Calvi B.R."/>
            <person name="Bernardo de Carvalho A."/>
            <person name="Caspi A."/>
            <person name="Castrezana S."/>
            <person name="Celniker S.E."/>
            <person name="Chang J.L."/>
            <person name="Chapple C."/>
            <person name="Chatterji S."/>
            <person name="Chinwalla A."/>
            <person name="Civetta A."/>
            <person name="Clifton S.W."/>
            <person name="Comeron J.M."/>
            <person name="Costello J.C."/>
            <person name="Coyne J.A."/>
            <person name="Daub J."/>
            <person name="David R.G."/>
            <person name="Delcher A.L."/>
            <person name="Delehaunty K."/>
            <person name="Do C.B."/>
            <person name="Ebling H."/>
            <person name="Edwards K."/>
            <person name="Eickbush T."/>
            <person name="Evans J.D."/>
            <person name="Filipski A."/>
            <person name="Findeiss S."/>
            <person name="Freyhult E."/>
            <person name="Fulton L."/>
            <person name="Fulton R."/>
            <person name="Garcia A.C."/>
            <person name="Gardiner A."/>
            <person name="Garfield D.A."/>
            <person name="Garvin B.E."/>
            <person name="Gibson G."/>
            <person name="Gilbert D."/>
            <person name="Gnerre S."/>
            <person name="Godfrey J."/>
            <person name="Good R."/>
            <person name="Gotea V."/>
            <person name="Gravely B."/>
            <person name="Greenberg A.J."/>
            <person name="Griffiths-Jones S."/>
            <person name="Gross S."/>
            <person name="Guigo R."/>
            <person name="Gustafson E.A."/>
            <person name="Haerty W."/>
            <person name="Hahn M.W."/>
            <person name="Halligan D.L."/>
            <person name="Halpern A.L."/>
            <person name="Halter G.M."/>
            <person name="Han M.V."/>
            <person name="Heger A."/>
            <person name="Hillier L."/>
            <person name="Hinrichs A.S."/>
            <person name="Holmes I."/>
            <person name="Hoskins R.A."/>
            <person name="Hubisz M.J."/>
            <person name="Hultmark D."/>
            <person name="Huntley M.A."/>
            <person name="Jaffe D.B."/>
            <person name="Jagadeeshan S."/>
            <person name="Jeck W.R."/>
            <person name="Johnson J."/>
            <person name="Jones C.D."/>
            <person name="Jordan W.C."/>
            <person name="Karpen G.H."/>
            <person name="Kataoka E."/>
            <person name="Keightley P.D."/>
            <person name="Kheradpour P."/>
            <person name="Kirkness E.F."/>
            <person name="Koerich L.B."/>
            <person name="Kristiansen K."/>
            <person name="Kudrna D."/>
            <person name="Kulathinal R.J."/>
            <person name="Kumar S."/>
            <person name="Kwok R."/>
            <person name="Lander E."/>
            <person name="Langley C.H."/>
            <person name="Lapoint R."/>
            <person name="Lazzaro B.P."/>
            <person name="Lee S.J."/>
            <person name="Levesque L."/>
            <person name="Li R."/>
            <person name="Lin C.F."/>
            <person name="Lin M.F."/>
            <person name="Lindblad-Toh K."/>
            <person name="Llopart A."/>
            <person name="Long M."/>
            <person name="Low L."/>
            <person name="Lozovsky E."/>
            <person name="Lu J."/>
            <person name="Luo M."/>
            <person name="Machado C.A."/>
            <person name="Makalowski W."/>
            <person name="Marzo M."/>
            <person name="Matsuda M."/>
            <person name="Matzkin L."/>
            <person name="McAllister B."/>
            <person name="McBride C.S."/>
            <person name="McKernan B."/>
            <person name="McKernan K."/>
            <person name="Mendez-Lago M."/>
            <person name="Minx P."/>
            <person name="Mollenhauer M.U."/>
            <person name="Montooth K."/>
            <person name="Mount S.M."/>
            <person name="Mu X."/>
            <person name="Myers E."/>
            <person name="Negre B."/>
            <person name="Newfeld S."/>
            <person name="Nielsen R."/>
            <person name="Noor M.A."/>
            <person name="O'Grady P."/>
            <person name="Pachter L."/>
            <person name="Papaceit M."/>
            <person name="Parisi M.J."/>
            <person name="Parisi M."/>
            <person name="Parts L."/>
            <person name="Pedersen J.S."/>
            <person name="Pesole G."/>
            <person name="Phillippy A.M."/>
            <person name="Ponting C.P."/>
            <person name="Pop M."/>
            <person name="Porcelli D."/>
            <person name="Powell J.R."/>
            <person name="Prohaska S."/>
            <person name="Pruitt K."/>
            <person name="Puig M."/>
            <person name="Quesneville H."/>
            <person name="Ram K.R."/>
            <person name="Rand D."/>
            <person name="Rasmussen M.D."/>
            <person name="Reed L.K."/>
            <person name="Reenan R."/>
            <person name="Reily A."/>
            <person name="Remington K.A."/>
            <person name="Rieger T.T."/>
            <person name="Ritchie M.G."/>
            <person name="Robin C."/>
            <person name="Rogers Y.H."/>
            <person name="Rohde C."/>
            <person name="Rozas J."/>
            <person name="Rubenfield M.J."/>
            <person name="Ruiz A."/>
            <person name="Russo S."/>
            <person name="Salzberg S.L."/>
            <person name="Sanchez-Gracia A."/>
            <person name="Saranga D.J."/>
            <person name="Sato H."/>
            <person name="Schaeffer S.W."/>
            <person name="Schatz M.C."/>
            <person name="Schlenke T."/>
            <person name="Schwartz R."/>
            <person name="Segarra C."/>
            <person name="Singh R.S."/>
            <person name="Sirot L."/>
            <person name="Sirota M."/>
            <person name="Sisneros N.B."/>
            <person name="Smith C.D."/>
            <person name="Smith T.F."/>
            <person name="Spieth J."/>
            <person name="Stage D.E."/>
            <person name="Stark A."/>
            <person name="Stephan W."/>
            <person name="Strausberg R.L."/>
            <person name="Strempel S."/>
            <person name="Sturgill D."/>
            <person name="Sutton G."/>
            <person name="Sutton G.G."/>
            <person name="Tao W."/>
            <person name="Teichmann S."/>
            <person name="Tobari Y.N."/>
            <person name="Tomimura Y."/>
            <person name="Tsolas J.M."/>
            <person name="Valente V.L."/>
            <person name="Venter E."/>
            <person name="Venter J.C."/>
            <person name="Vicario S."/>
            <person name="Vieira F.G."/>
            <person name="Vilella A.J."/>
            <person name="Villasante A."/>
            <person name="Walenz B."/>
            <person name="Wang J."/>
            <person name="Wasserman M."/>
            <person name="Watts T."/>
            <person name="Wilson D."/>
            <person name="Wilson R.K."/>
            <person name="Wing R.A."/>
            <person name="Wolfner M.F."/>
            <person name="Wong A."/>
            <person name="Wong G.K."/>
            <person name="Wu C.I."/>
            <person name="Wu G."/>
            <person name="Yamamoto D."/>
            <person name="Yang H.P."/>
            <person name="Yang S.P."/>
            <person name="Yorke J.A."/>
            <person name="Yoshida K."/>
            <person name="Zdobnov E."/>
            <person name="Zhang P."/>
            <person name="Zhang Y."/>
            <person name="Zimin A.V."/>
            <person name="Baldwin J."/>
            <person name="Abdouelleil A."/>
            <person name="Abdulkadir J."/>
            <person name="Abebe A."/>
            <person name="Abera B."/>
            <person name="Abreu J."/>
            <person name="Acer S.C."/>
            <person name="Aftuck L."/>
            <person name="Alexander A."/>
            <person name="An P."/>
            <person name="Anderson E."/>
            <person name="Anderson S."/>
            <person name="Arachi H."/>
            <person name="Azer M."/>
            <person name="Bachantsang P."/>
            <person name="Barry A."/>
            <person name="Bayul T."/>
            <person name="Berlin A."/>
            <person name="Bessette D."/>
            <person name="Bloom T."/>
            <person name="Blye J."/>
            <person name="Boguslavskiy L."/>
            <person name="Bonnet C."/>
            <person name="Boukhgalter B."/>
            <person name="Bourzgui I."/>
            <person name="Brown A."/>
            <person name="Cahill P."/>
            <person name="Channer S."/>
            <person name="Cheshatsang Y."/>
            <person name="Chuda L."/>
            <person name="Citroen M."/>
            <person name="Collymore A."/>
            <person name="Cooke P."/>
            <person name="Costello M."/>
            <person name="D'Aco K."/>
            <person name="Daza R."/>
            <person name="De Haan G."/>
            <person name="DeGray S."/>
            <person name="DeMaso C."/>
            <person name="Dhargay N."/>
            <person name="Dooley K."/>
            <person name="Dooley E."/>
            <person name="Doricent M."/>
            <person name="Dorje P."/>
            <person name="Dorjee K."/>
            <person name="Dupes A."/>
            <person name="Elong R."/>
            <person name="Falk J."/>
            <person name="Farina A."/>
            <person name="Faro S."/>
            <person name="Ferguson D."/>
            <person name="Fisher S."/>
            <person name="Foley C.D."/>
            <person name="Franke A."/>
            <person name="Friedrich D."/>
            <person name="Gadbois L."/>
            <person name="Gearin G."/>
            <person name="Gearin C.R."/>
            <person name="Giannoukos G."/>
            <person name="Goode T."/>
            <person name="Graham J."/>
            <person name="Grandbois E."/>
            <person name="Grewal S."/>
            <person name="Gyaltsen K."/>
            <person name="Hafez N."/>
            <person name="Hagos B."/>
            <person name="Hall J."/>
            <person name="Henson C."/>
            <person name="Hollinger A."/>
            <person name="Honan T."/>
            <person name="Huard M.D."/>
            <person name="Hughes L."/>
            <person name="Hurhula B."/>
            <person name="Husby M.E."/>
            <person name="Kamat A."/>
            <person name="Kanga B."/>
            <person name="Kashin S."/>
            <person name="Khazanovich D."/>
            <person name="Kisner P."/>
            <person name="Lance K."/>
            <person name="Lara M."/>
            <person name="Lee W."/>
            <person name="Lennon N."/>
            <person name="Letendre F."/>
            <person name="LeVine R."/>
            <person name="Lipovsky A."/>
            <person name="Liu X."/>
            <person name="Liu J."/>
            <person name="Liu S."/>
            <person name="Lokyitsang T."/>
            <person name="Lokyitsang Y."/>
            <person name="Lubonja R."/>
            <person name="Lui A."/>
            <person name="MacDonald P."/>
            <person name="Magnisalis V."/>
            <person name="Maru K."/>
            <person name="Matthews C."/>
            <person name="McCusker W."/>
            <person name="McDonough S."/>
            <person name="Mehta T."/>
            <person name="Meldrim J."/>
            <person name="Meneus L."/>
            <person name="Mihai O."/>
            <person name="Mihalev A."/>
            <person name="Mihova T."/>
            <person name="Mittelman R."/>
            <person name="Mlenga V."/>
            <person name="Montmayeur A."/>
            <person name="Mulrain L."/>
            <person name="Navidi A."/>
            <person name="Naylor J."/>
            <person name="Negash T."/>
            <person name="Nguyen T."/>
            <person name="Nguyen N."/>
            <person name="Nicol R."/>
            <person name="Norbu C."/>
            <person name="Norbu N."/>
            <person name="Novod N."/>
            <person name="O'Neill B."/>
            <person name="Osman S."/>
            <person name="Markiewicz E."/>
            <person name="Oyono O.L."/>
            <person name="Patti C."/>
            <person name="Phunkhang P."/>
            <person name="Pierre F."/>
            <person name="Priest M."/>
            <person name="Raghuraman S."/>
            <person name="Rege F."/>
            <person name="Reyes R."/>
            <person name="Rise C."/>
            <person name="Rogov P."/>
            <person name="Ross K."/>
            <person name="Ryan E."/>
            <person name="Settipalli S."/>
            <person name="Shea T."/>
            <person name="Sherpa N."/>
            <person name="Shi L."/>
            <person name="Shih D."/>
            <person name="Sparrow T."/>
            <person name="Spaulding J."/>
            <person name="Stalker J."/>
            <person name="Stange-Thomann N."/>
            <person name="Stavropoulos S."/>
            <person name="Stone C."/>
            <person name="Strader C."/>
            <person name="Tesfaye S."/>
            <person name="Thomson T."/>
            <person name="Thoulutsang Y."/>
            <person name="Thoulutsang D."/>
            <person name="Topham K."/>
            <person name="Topping I."/>
            <person name="Tsamla T."/>
            <person name="Vassiliev H."/>
            <person name="Vo A."/>
            <person name="Wangchuk T."/>
            <person name="Wangdi T."/>
            <person name="Weiand M."/>
            <person name="Wilkinson J."/>
            <person name="Wilson A."/>
            <person name="Yadav S."/>
            <person name="Young G."/>
            <person name="Yu Q."/>
            <person name="Zembek L."/>
            <person name="Zhong D."/>
            <person name="Zimmer A."/>
            <person name="Zwirko Z."/>
            <person name="Jaffe D.B."/>
            <person name="Alvarez P."/>
            <person name="Brockman W."/>
            <person name="Butler J."/>
            <person name="Chin C."/>
            <person name="Gnerre S."/>
            <person name="Grabherr M."/>
            <person name="Kleber M."/>
            <person name="Mauceli E."/>
            <person name="MacCallum I."/>
        </authorList>
    </citation>
    <scope>NUCLEOTIDE SEQUENCE [LARGE SCALE GENOMIC DNA]</scope>
    <source>
        <strain evidence="10">Tucson 14024-0371.13</strain>
    </source>
</reference>
<dbReference type="PANTHER" id="PTHR21411:SF0">
    <property type="entry name" value="REGULATORY PROTEIN ZESTE"/>
    <property type="match status" value="1"/>
</dbReference>
<evidence type="ECO:0000259" key="8">
    <source>
        <dbReference type="Pfam" id="PF13873"/>
    </source>
</evidence>
<evidence type="ECO:0000256" key="2">
    <source>
        <dbReference type="ARBA" id="ARBA00016807"/>
    </source>
</evidence>
<dbReference type="PANTHER" id="PTHR21411">
    <property type="entry name" value="APONTIC"/>
    <property type="match status" value="1"/>
</dbReference>
<comment type="function">
    <text evidence="6">Involved in transvection phenomena (= synapsis-dependent gene expression), where the synaptic pairing of chromosomes carrying genes with which zeste interacts influences the expression of these genes. Zeste binds to DNA and stimulates transcription from a nearby promoter.</text>
</comment>
<protein>
    <recommendedName>
        <fullName evidence="2">Regulatory protein zeste</fullName>
    </recommendedName>
</protein>
<dbReference type="FunCoup" id="A0A0P8Y3H4">
    <property type="interactions" value="12"/>
</dbReference>
<evidence type="ECO:0000256" key="1">
    <source>
        <dbReference type="ARBA" id="ARBA00011764"/>
    </source>
</evidence>
<keyword evidence="7" id="KW-0175">Coiled coil</keyword>
<comment type="subunit">
    <text evidence="1">Self-associates forming complexes of several hundred monomers.</text>
</comment>
<feature type="coiled-coil region" evidence="7">
    <location>
        <begin position="214"/>
        <end position="248"/>
    </location>
</feature>
<accession>A0A0P8Y3H4</accession>
<organism evidence="9 10">
    <name type="scientific">Drosophila ananassae</name>
    <name type="common">Fruit fly</name>
    <dbReference type="NCBI Taxonomy" id="7217"/>
    <lineage>
        <taxon>Eukaryota</taxon>
        <taxon>Metazoa</taxon>
        <taxon>Ecdysozoa</taxon>
        <taxon>Arthropoda</taxon>
        <taxon>Hexapoda</taxon>
        <taxon>Insecta</taxon>
        <taxon>Pterygota</taxon>
        <taxon>Neoptera</taxon>
        <taxon>Endopterygota</taxon>
        <taxon>Diptera</taxon>
        <taxon>Brachycera</taxon>
        <taxon>Muscomorpha</taxon>
        <taxon>Ephydroidea</taxon>
        <taxon>Drosophilidae</taxon>
        <taxon>Drosophila</taxon>
        <taxon>Sophophora</taxon>
    </lineage>
</organism>
<dbReference type="InParanoid" id="A0A0P8Y3H4"/>
<dbReference type="Pfam" id="PF13873">
    <property type="entry name" value="Myb_DNA-bind_5"/>
    <property type="match status" value="1"/>
</dbReference>
<dbReference type="InterPro" id="IPR028002">
    <property type="entry name" value="Myb_DNA-bind_5"/>
</dbReference>
<evidence type="ECO:0000256" key="3">
    <source>
        <dbReference type="ARBA" id="ARBA00023015"/>
    </source>
</evidence>
<evidence type="ECO:0000256" key="5">
    <source>
        <dbReference type="ARBA" id="ARBA00023163"/>
    </source>
</evidence>
<keyword evidence="4" id="KW-0238">DNA-binding</keyword>
<dbReference type="GO" id="GO:0003677">
    <property type="term" value="F:DNA binding"/>
    <property type="evidence" value="ECO:0007669"/>
    <property type="project" value="UniProtKB-KW"/>
</dbReference>
<proteinExistence type="predicted"/>